<reference evidence="1" key="1">
    <citation type="submission" date="2023-04" db="EMBL/GenBank/DDBJ databases">
        <title>A chromosome-level genome assembly of the parasitoid wasp Eretmocerus hayati.</title>
        <authorList>
            <person name="Zhong Y."/>
            <person name="Liu S."/>
            <person name="Liu Y."/>
        </authorList>
    </citation>
    <scope>NUCLEOTIDE SEQUENCE</scope>
    <source>
        <strain evidence="1">ZJU_SS_LIU_2023</strain>
    </source>
</reference>
<name>A0ACC2PIF0_9HYME</name>
<protein>
    <submittedName>
        <fullName evidence="1">Uncharacterized protein</fullName>
    </submittedName>
</protein>
<evidence type="ECO:0000313" key="2">
    <source>
        <dbReference type="Proteomes" id="UP001239111"/>
    </source>
</evidence>
<accession>A0ACC2PIF0</accession>
<sequence length="586" mass="67314">MNKFLKLILEFYRIIDLLGLIHHRPIGNLEKVTISKLVDKQEELVKHYLLSVFLVIPQINVAKNINSQSEINKLRKDSIARKFVELWSTQQELYLFEEAFEDAKKISKSKYNLELTECLKDWVSLSIFDGKLKQPKIDIAPTPFLRSFLLGLKRAFYSLLHLKMQGINDNGSVFEAINDIREEISHPAEYLYKLTDICKEGVTKFRNIDFKTLSQGILAENLLHYLYRSGELVIFTDIGVLKPDYSGESISQMEHEENLTKKLSQVTFKDDTLDALESSTRKSVYQVFLDKGEVPTKTTYKIRKAGVILSPPGEYPKKDVIEDDLIFYNEKVQNDESKTDSNSNGNIPETSKNKAQESQKTSNEEKKSSELLLRSKPTQSDFIMYKTHERIGCENFQLSFKMDVRYLVSIVKAYIENPELCDHLYTLIHNDRQYWQYVDKMIVFPNIIASMYSLGLDKETNNVDILKDIESKIKNKLETSDVLSQLDDKLDKISSAQADLDMMLASFCSRLNEKGVLSSNAFAEIRSIDNKESAEGILEMKNQIDVAQGKVDAMIDRRLYSSAIYAIHICVLQVQSLLCCLLAQTR</sequence>
<keyword evidence="2" id="KW-1185">Reference proteome</keyword>
<organism evidence="1 2">
    <name type="scientific">Eretmocerus hayati</name>
    <dbReference type="NCBI Taxonomy" id="131215"/>
    <lineage>
        <taxon>Eukaryota</taxon>
        <taxon>Metazoa</taxon>
        <taxon>Ecdysozoa</taxon>
        <taxon>Arthropoda</taxon>
        <taxon>Hexapoda</taxon>
        <taxon>Insecta</taxon>
        <taxon>Pterygota</taxon>
        <taxon>Neoptera</taxon>
        <taxon>Endopterygota</taxon>
        <taxon>Hymenoptera</taxon>
        <taxon>Apocrita</taxon>
        <taxon>Proctotrupomorpha</taxon>
        <taxon>Chalcidoidea</taxon>
        <taxon>Aphelinidae</taxon>
        <taxon>Aphelininae</taxon>
        <taxon>Eretmocerus</taxon>
    </lineage>
</organism>
<evidence type="ECO:0000313" key="1">
    <source>
        <dbReference type="EMBL" id="KAJ8682801.1"/>
    </source>
</evidence>
<proteinExistence type="predicted"/>
<dbReference type="EMBL" id="CM056741">
    <property type="protein sequence ID" value="KAJ8682801.1"/>
    <property type="molecule type" value="Genomic_DNA"/>
</dbReference>
<gene>
    <name evidence="1" type="ORF">QAD02_018593</name>
</gene>
<dbReference type="Proteomes" id="UP001239111">
    <property type="component" value="Chromosome 1"/>
</dbReference>
<comment type="caution">
    <text evidence="1">The sequence shown here is derived from an EMBL/GenBank/DDBJ whole genome shotgun (WGS) entry which is preliminary data.</text>
</comment>